<dbReference type="OrthoDB" id="775356at2759"/>
<dbReference type="PANTHER" id="PTHR14149:SF17">
    <property type="entry name" value="GTPASE-ACTIVATING PROTEIN"/>
    <property type="match status" value="1"/>
</dbReference>
<dbReference type="PANTHER" id="PTHR14149">
    <property type="entry name" value="RAS GTPASE-ACTIVATING PROTEIN WITH IQ MOTIF"/>
    <property type="match status" value="1"/>
</dbReference>
<dbReference type="InterPro" id="IPR008936">
    <property type="entry name" value="Rho_GTPase_activation_prot"/>
</dbReference>
<dbReference type="GO" id="GO:0005938">
    <property type="term" value="C:cell cortex"/>
    <property type="evidence" value="ECO:0007669"/>
    <property type="project" value="TreeGrafter"/>
</dbReference>
<dbReference type="AlphaFoldDB" id="A0A7D9EIS8"/>
<dbReference type="Pfam" id="PF00616">
    <property type="entry name" value="RasGAP"/>
    <property type="match status" value="1"/>
</dbReference>
<evidence type="ECO:0000313" key="1">
    <source>
        <dbReference type="EMBL" id="CAB4011072.1"/>
    </source>
</evidence>
<organism evidence="1 2">
    <name type="scientific">Paramuricea clavata</name>
    <name type="common">Red gorgonian</name>
    <name type="synonym">Violescent sea-whip</name>
    <dbReference type="NCBI Taxonomy" id="317549"/>
    <lineage>
        <taxon>Eukaryota</taxon>
        <taxon>Metazoa</taxon>
        <taxon>Cnidaria</taxon>
        <taxon>Anthozoa</taxon>
        <taxon>Octocorallia</taxon>
        <taxon>Malacalcyonacea</taxon>
        <taxon>Plexauridae</taxon>
        <taxon>Paramuricea</taxon>
    </lineage>
</organism>
<comment type="caution">
    <text evidence="1">The sequence shown here is derived from an EMBL/GenBank/DDBJ whole genome shotgun (WGS) entry which is preliminary data.</text>
</comment>
<keyword evidence="2" id="KW-1185">Reference proteome</keyword>
<sequence length="615" mass="71341">MAEDLARKPSFSQQDKIDKIRKQLQDLKAEISHQSKRNFELDRDVRFFDQRIALLINHRISVEELSDRIDQGCKRVGVIKDELERQIYGQLFYLLQTEPYYVAQLTRSVSLNEIDDLLETVMFSLYGHQYEEREEHLLLCMFELALKYEFDEAEGFNSVLRANTAISRMMSSYTRRGPGQEYLKATLEVPIQELCGDTDLDLEINPMKVYATLHELDNEDIAMVSAEQVSDDRKVQETVKTHILFHSFQNCMCIFGHTLFLDVISRLQKLESLAQRFVDIMEASVDKVPFGIRWICYTVRKLAMEKFPDICRESDDKESKFNEKICSLVGGFFLLRFINPAIVSPHVYMLMSKQPNSITRRNLLLIAKIIQHTANVTPGKTRFKEDYMQPLNVFVEKHKRRLCHFLNDLCSVPPFYSSLEMELYIGLSKDTEITIALNQIYHFHRLILKYKQELNLTEDDPLNTILSDMGSAKSQLPYHDDISITLTLKSRWEQVPVVRKESLNSTLARNNENGVQRSQWKQLLAELFCMRPKLLSEPTLTSALAAAVNLSDSEAAVSALSEFLLQKYQNVKQAGAVFLEEEDFYADVKMEVHSRFHQFADLGNQLESLKRVYEV</sequence>
<dbReference type="GO" id="GO:0046580">
    <property type="term" value="P:negative regulation of Ras protein signal transduction"/>
    <property type="evidence" value="ECO:0007669"/>
    <property type="project" value="TreeGrafter"/>
</dbReference>
<protein>
    <submittedName>
        <fullName evidence="1">Rho GTPase activation</fullName>
    </submittedName>
</protein>
<dbReference type="Gene3D" id="1.10.506.10">
    <property type="entry name" value="GTPase Activation - p120gap, domain 1"/>
    <property type="match status" value="1"/>
</dbReference>
<evidence type="ECO:0000313" key="2">
    <source>
        <dbReference type="Proteomes" id="UP001152795"/>
    </source>
</evidence>
<dbReference type="Proteomes" id="UP001152795">
    <property type="component" value="Unassembled WGS sequence"/>
</dbReference>
<dbReference type="InterPro" id="IPR001936">
    <property type="entry name" value="RasGAP_dom"/>
</dbReference>
<accession>A0A7D9EIS8</accession>
<dbReference type="EMBL" id="CACRXK020007018">
    <property type="protein sequence ID" value="CAB4011072.1"/>
    <property type="molecule type" value="Genomic_DNA"/>
</dbReference>
<name>A0A7D9EIS8_PARCT</name>
<dbReference type="GO" id="GO:0005096">
    <property type="term" value="F:GTPase activator activity"/>
    <property type="evidence" value="ECO:0007669"/>
    <property type="project" value="TreeGrafter"/>
</dbReference>
<proteinExistence type="predicted"/>
<dbReference type="PROSITE" id="PS50018">
    <property type="entry name" value="RAS_GTPASE_ACTIV_2"/>
    <property type="match status" value="1"/>
</dbReference>
<dbReference type="SMART" id="SM00323">
    <property type="entry name" value="RasGAP"/>
    <property type="match status" value="1"/>
</dbReference>
<reference evidence="1" key="1">
    <citation type="submission" date="2020-04" db="EMBL/GenBank/DDBJ databases">
        <authorList>
            <person name="Alioto T."/>
            <person name="Alioto T."/>
            <person name="Gomez Garrido J."/>
        </authorList>
    </citation>
    <scope>NUCLEOTIDE SEQUENCE</scope>
    <source>
        <strain evidence="1">A484AB</strain>
    </source>
</reference>
<dbReference type="SUPFAM" id="SSF48350">
    <property type="entry name" value="GTPase activation domain, GAP"/>
    <property type="match status" value="1"/>
</dbReference>
<gene>
    <name evidence="1" type="ORF">PACLA_8A053880</name>
</gene>